<dbReference type="Proteomes" id="UP000054560">
    <property type="component" value="Unassembled WGS sequence"/>
</dbReference>
<reference evidence="1 2" key="1">
    <citation type="submission" date="2011-02" db="EMBL/GenBank/DDBJ databases">
        <title>The Genome Sequence of Sphaeroforma arctica JP610.</title>
        <authorList>
            <consortium name="The Broad Institute Genome Sequencing Platform"/>
            <person name="Russ C."/>
            <person name="Cuomo C."/>
            <person name="Young S.K."/>
            <person name="Zeng Q."/>
            <person name="Gargeya S."/>
            <person name="Alvarado L."/>
            <person name="Berlin A."/>
            <person name="Chapman S.B."/>
            <person name="Chen Z."/>
            <person name="Freedman E."/>
            <person name="Gellesch M."/>
            <person name="Goldberg J."/>
            <person name="Griggs A."/>
            <person name="Gujja S."/>
            <person name="Heilman E."/>
            <person name="Heiman D."/>
            <person name="Howarth C."/>
            <person name="Mehta T."/>
            <person name="Neiman D."/>
            <person name="Pearson M."/>
            <person name="Roberts A."/>
            <person name="Saif S."/>
            <person name="Shea T."/>
            <person name="Shenoy N."/>
            <person name="Sisk P."/>
            <person name="Stolte C."/>
            <person name="Sykes S."/>
            <person name="White J."/>
            <person name="Yandava C."/>
            <person name="Burger G."/>
            <person name="Gray M.W."/>
            <person name="Holland P.W.H."/>
            <person name="King N."/>
            <person name="Lang F.B.F."/>
            <person name="Roger A.J."/>
            <person name="Ruiz-Trillo I."/>
            <person name="Haas B."/>
            <person name="Nusbaum C."/>
            <person name="Birren B."/>
        </authorList>
    </citation>
    <scope>NUCLEOTIDE SEQUENCE [LARGE SCALE GENOMIC DNA]</scope>
    <source>
        <strain evidence="1 2">JP610</strain>
    </source>
</reference>
<organism evidence="1 2">
    <name type="scientific">Sphaeroforma arctica JP610</name>
    <dbReference type="NCBI Taxonomy" id="667725"/>
    <lineage>
        <taxon>Eukaryota</taxon>
        <taxon>Ichthyosporea</taxon>
        <taxon>Ichthyophonida</taxon>
        <taxon>Sphaeroforma</taxon>
    </lineage>
</organism>
<dbReference type="SUPFAM" id="SSF48065">
    <property type="entry name" value="DBL homology domain (DH-domain)"/>
    <property type="match status" value="1"/>
</dbReference>
<dbReference type="RefSeq" id="XP_014143442.1">
    <property type="nucleotide sequence ID" value="XM_014287967.1"/>
</dbReference>
<accession>A0A0L0EYL4</accession>
<evidence type="ECO:0000313" key="2">
    <source>
        <dbReference type="Proteomes" id="UP000054560"/>
    </source>
</evidence>
<gene>
    <name evidence="1" type="ORF">SARC_17947</name>
</gene>
<dbReference type="InterPro" id="IPR035899">
    <property type="entry name" value="DBL_dom_sf"/>
</dbReference>
<dbReference type="AlphaFoldDB" id="A0A0L0EYL4"/>
<feature type="non-terminal residue" evidence="1">
    <location>
        <position position="43"/>
    </location>
</feature>
<keyword evidence="2" id="KW-1185">Reference proteome</keyword>
<evidence type="ECO:0008006" key="3">
    <source>
        <dbReference type="Google" id="ProtNLM"/>
    </source>
</evidence>
<name>A0A0L0EYL4_9EUKA</name>
<dbReference type="EMBL" id="KQ254519">
    <property type="protein sequence ID" value="KNC69540.1"/>
    <property type="molecule type" value="Genomic_DNA"/>
</dbReference>
<dbReference type="GeneID" id="25918451"/>
<proteinExistence type="predicted"/>
<evidence type="ECO:0000313" key="1">
    <source>
        <dbReference type="EMBL" id="KNC69540.1"/>
    </source>
</evidence>
<protein>
    <recommendedName>
        <fullName evidence="3">DH domain-containing protein</fullName>
    </recommendedName>
</protein>
<sequence length="43" mass="5140">MYDQIDPTHRAQVVNDMLSTEYEYITELEDFLSDYASPLRQLK</sequence>